<proteinExistence type="predicted"/>
<evidence type="ECO:0000313" key="2">
    <source>
        <dbReference type="EMBL" id="MFC0524910.1"/>
    </source>
</evidence>
<dbReference type="CDD" id="cd06587">
    <property type="entry name" value="VOC"/>
    <property type="match status" value="1"/>
</dbReference>
<gene>
    <name evidence="2" type="ORF">ACFFGV_15130</name>
</gene>
<dbReference type="InterPro" id="IPR037523">
    <property type="entry name" value="VOC_core"/>
</dbReference>
<dbReference type="Pfam" id="PF00903">
    <property type="entry name" value="Glyoxalase"/>
    <property type="match status" value="1"/>
</dbReference>
<protein>
    <submittedName>
        <fullName evidence="2">VOC family protein</fullName>
    </submittedName>
</protein>
<dbReference type="InterPro" id="IPR004360">
    <property type="entry name" value="Glyas_Fos-R_dOase_dom"/>
</dbReference>
<evidence type="ECO:0000259" key="1">
    <source>
        <dbReference type="PROSITE" id="PS51819"/>
    </source>
</evidence>
<feature type="domain" description="VOC" evidence="1">
    <location>
        <begin position="7"/>
        <end position="126"/>
    </location>
</feature>
<reference evidence="2 3" key="1">
    <citation type="submission" date="2024-09" db="EMBL/GenBank/DDBJ databases">
        <authorList>
            <person name="Sun Q."/>
            <person name="Mori K."/>
        </authorList>
    </citation>
    <scope>NUCLEOTIDE SEQUENCE [LARGE SCALE GENOMIC DNA]</scope>
    <source>
        <strain evidence="2 3">NCAIM B.02529</strain>
    </source>
</reference>
<sequence length="136" mass="15640">MNSFLKRIGTAYLPVSNVGASSKWYQEHLDAIENFRSDDKAILAFANQSFFLIKSQEGQNLQFLDNSGKQHCPFTFEVDGMDQLRKFHHYLINAGISVGKIEDRGHPGYNFVFYDPDGNAFDVWSELSPDFNMRYD</sequence>
<dbReference type="PROSITE" id="PS51819">
    <property type="entry name" value="VOC"/>
    <property type="match status" value="1"/>
</dbReference>
<name>A0ABV6LR77_9BACI</name>
<dbReference type="InterPro" id="IPR029068">
    <property type="entry name" value="Glyas_Bleomycin-R_OHBP_Dase"/>
</dbReference>
<dbReference type="RefSeq" id="WP_377349458.1">
    <property type="nucleotide sequence ID" value="NZ_JBHLTP010000012.1"/>
</dbReference>
<dbReference type="Proteomes" id="UP001589836">
    <property type="component" value="Unassembled WGS sequence"/>
</dbReference>
<accession>A0ABV6LR77</accession>
<keyword evidence="3" id="KW-1185">Reference proteome</keyword>
<dbReference type="EMBL" id="JBHLTP010000012">
    <property type="protein sequence ID" value="MFC0524910.1"/>
    <property type="molecule type" value="Genomic_DNA"/>
</dbReference>
<organism evidence="2 3">
    <name type="scientific">Pontibacillus salicampi</name>
    <dbReference type="NCBI Taxonomy" id="1449801"/>
    <lineage>
        <taxon>Bacteria</taxon>
        <taxon>Bacillati</taxon>
        <taxon>Bacillota</taxon>
        <taxon>Bacilli</taxon>
        <taxon>Bacillales</taxon>
        <taxon>Bacillaceae</taxon>
        <taxon>Pontibacillus</taxon>
    </lineage>
</organism>
<dbReference type="Gene3D" id="3.10.180.10">
    <property type="entry name" value="2,3-Dihydroxybiphenyl 1,2-Dioxygenase, domain 1"/>
    <property type="match status" value="1"/>
</dbReference>
<evidence type="ECO:0000313" key="3">
    <source>
        <dbReference type="Proteomes" id="UP001589836"/>
    </source>
</evidence>
<comment type="caution">
    <text evidence="2">The sequence shown here is derived from an EMBL/GenBank/DDBJ whole genome shotgun (WGS) entry which is preliminary data.</text>
</comment>
<dbReference type="SUPFAM" id="SSF54593">
    <property type="entry name" value="Glyoxalase/Bleomycin resistance protein/Dihydroxybiphenyl dioxygenase"/>
    <property type="match status" value="1"/>
</dbReference>